<dbReference type="InterPro" id="IPR039047">
    <property type="entry name" value="PHAX"/>
</dbReference>
<dbReference type="GO" id="GO:0006408">
    <property type="term" value="P:snRNA export from nucleus"/>
    <property type="evidence" value="ECO:0007669"/>
    <property type="project" value="InterPro"/>
</dbReference>
<keyword evidence="14" id="KW-1185">Reference proteome</keyword>
<keyword evidence="5" id="KW-0813">Transport</keyword>
<dbReference type="InterPro" id="IPR038092">
    <property type="entry name" value="PHAX_RNA-binding_sf"/>
</dbReference>
<feature type="compositionally biased region" description="Basic residues" evidence="11">
    <location>
        <begin position="68"/>
        <end position="80"/>
    </location>
</feature>
<dbReference type="InParanoid" id="B9RRV2"/>
<evidence type="ECO:0000256" key="6">
    <source>
        <dbReference type="ARBA" id="ARBA00022490"/>
    </source>
</evidence>
<evidence type="ECO:0000256" key="11">
    <source>
        <dbReference type="SAM" id="MobiDB-lite"/>
    </source>
</evidence>
<gene>
    <name evidence="13" type="ORF">RCOM_0798410</name>
</gene>
<dbReference type="Gene3D" id="1.10.10.1440">
    <property type="entry name" value="PHAX RNA-binding domain"/>
    <property type="match status" value="1"/>
</dbReference>
<dbReference type="PANTHER" id="PTHR13135">
    <property type="entry name" value="CYTOSOLIC RESINIFERATOXIN BINDING PROTEIN RBP-26"/>
    <property type="match status" value="1"/>
</dbReference>
<accession>B9RRV2</accession>
<evidence type="ECO:0000313" key="13">
    <source>
        <dbReference type="EMBL" id="EEF45812.1"/>
    </source>
</evidence>
<feature type="region of interest" description="Disordered" evidence="11">
    <location>
        <begin position="33"/>
        <end position="86"/>
    </location>
</feature>
<feature type="region of interest" description="Disordered" evidence="11">
    <location>
        <begin position="175"/>
        <end position="256"/>
    </location>
</feature>
<feature type="compositionally biased region" description="Polar residues" evidence="11">
    <location>
        <begin position="208"/>
        <end position="223"/>
    </location>
</feature>
<dbReference type="GO" id="GO:0015031">
    <property type="term" value="P:protein transport"/>
    <property type="evidence" value="ECO:0007669"/>
    <property type="project" value="UniProtKB-KW"/>
</dbReference>
<dbReference type="AlphaFoldDB" id="B9RRV2"/>
<keyword evidence="9" id="KW-0539">Nucleus</keyword>
<comment type="similarity">
    <text evidence="3">Belongs to the PHAX family.</text>
</comment>
<dbReference type="GO" id="GO:0005634">
    <property type="term" value="C:nucleus"/>
    <property type="evidence" value="ECO:0007669"/>
    <property type="project" value="UniProtKB-SubCell"/>
</dbReference>
<protein>
    <recommendedName>
        <fullName evidence="4">Phosphorylated adapter RNA export protein</fullName>
    </recommendedName>
    <alternativeName>
        <fullName evidence="10">RNA U small nuclear RNA export adapter protein</fullName>
    </alternativeName>
</protein>
<dbReference type="PANTHER" id="PTHR13135:SF0">
    <property type="entry name" value="PHOSPHORYLATED ADAPTER RNA EXPORT PROTEIN"/>
    <property type="match status" value="1"/>
</dbReference>
<evidence type="ECO:0000256" key="5">
    <source>
        <dbReference type="ARBA" id="ARBA00022448"/>
    </source>
</evidence>
<evidence type="ECO:0000256" key="2">
    <source>
        <dbReference type="ARBA" id="ARBA00004496"/>
    </source>
</evidence>
<evidence type="ECO:0000256" key="3">
    <source>
        <dbReference type="ARBA" id="ARBA00006094"/>
    </source>
</evidence>
<feature type="compositionally biased region" description="Basic and acidic residues" evidence="11">
    <location>
        <begin position="224"/>
        <end position="238"/>
    </location>
</feature>
<feature type="region of interest" description="Disordered" evidence="11">
    <location>
        <begin position="1"/>
        <end position="21"/>
    </location>
</feature>
<feature type="compositionally biased region" description="Polar residues" evidence="11">
    <location>
        <begin position="182"/>
        <end position="200"/>
    </location>
</feature>
<evidence type="ECO:0000259" key="12">
    <source>
        <dbReference type="Pfam" id="PF10258"/>
    </source>
</evidence>
<dbReference type="OrthoDB" id="20573at2759"/>
<comment type="subcellular location">
    <subcellularLocation>
        <location evidence="2">Cytoplasm</location>
    </subcellularLocation>
    <subcellularLocation>
        <location evidence="1">Nucleus</location>
    </subcellularLocation>
</comment>
<proteinExistence type="inferred from homology"/>
<keyword evidence="7" id="KW-0694">RNA-binding</keyword>
<organism evidence="13 14">
    <name type="scientific">Ricinus communis</name>
    <name type="common">Castor bean</name>
    <dbReference type="NCBI Taxonomy" id="3988"/>
    <lineage>
        <taxon>Eukaryota</taxon>
        <taxon>Viridiplantae</taxon>
        <taxon>Streptophyta</taxon>
        <taxon>Embryophyta</taxon>
        <taxon>Tracheophyta</taxon>
        <taxon>Spermatophyta</taxon>
        <taxon>Magnoliopsida</taxon>
        <taxon>eudicotyledons</taxon>
        <taxon>Gunneridae</taxon>
        <taxon>Pentapetalae</taxon>
        <taxon>rosids</taxon>
        <taxon>fabids</taxon>
        <taxon>Malpighiales</taxon>
        <taxon>Euphorbiaceae</taxon>
        <taxon>Acalyphoideae</taxon>
        <taxon>Acalypheae</taxon>
        <taxon>Ricinus</taxon>
    </lineage>
</organism>
<dbReference type="eggNOG" id="KOG3948">
    <property type="taxonomic scope" value="Eukaryota"/>
</dbReference>
<keyword evidence="8" id="KW-0653">Protein transport</keyword>
<feature type="domain" description="Phosphorylated adapter RNA export protein RNA-binding" evidence="12">
    <location>
        <begin position="93"/>
        <end position="172"/>
    </location>
</feature>
<dbReference type="GO" id="GO:0003723">
    <property type="term" value="F:RNA binding"/>
    <property type="evidence" value="ECO:0007669"/>
    <property type="project" value="UniProtKB-KW"/>
</dbReference>
<dbReference type="OMA" id="MEGEHNI"/>
<dbReference type="EMBL" id="EQ973807">
    <property type="protein sequence ID" value="EEF45812.1"/>
    <property type="molecule type" value="Genomic_DNA"/>
</dbReference>
<evidence type="ECO:0000256" key="7">
    <source>
        <dbReference type="ARBA" id="ARBA00022884"/>
    </source>
</evidence>
<name>B9RRV2_RICCO</name>
<dbReference type="Pfam" id="PF10258">
    <property type="entry name" value="PHAX_RNA-bd"/>
    <property type="match status" value="1"/>
</dbReference>
<dbReference type="STRING" id="3988.B9RRV2"/>
<dbReference type="Proteomes" id="UP000008311">
    <property type="component" value="Unassembled WGS sequence"/>
</dbReference>
<sequence length="256" mass="28822">MEEGESVLEAIYEEEEDEGDVEMVDVEEGEVIEQNSQTDFAKSSNGCNSFESESYQSKNIEHKENKKEKKKNKRKRKKRGGPGPNVTDINRFVLDVCRRLKEKKSYMVYTAVACLGVSRLGDLVKEVDAVLSCGGQMTADGGRFRTGGGILWNIVKTKEPKAYQEIMKKTKEFEKQFRRQNSRPAPQQNKEGSSQETVVSISDGALSSVPNDSQPVPQNQHEQPSTERKHIPVHDRIRVPVSYDDLLGDDPKNDSV</sequence>
<dbReference type="KEGG" id="rcu:8275624"/>
<evidence type="ECO:0000256" key="10">
    <source>
        <dbReference type="ARBA" id="ARBA00030834"/>
    </source>
</evidence>
<keyword evidence="6" id="KW-0963">Cytoplasm</keyword>
<dbReference type="FunCoup" id="B9RRV2">
    <property type="interactions" value="1020"/>
</dbReference>
<reference evidence="14" key="1">
    <citation type="journal article" date="2010" name="Nat. Biotechnol.">
        <title>Draft genome sequence of the oilseed species Ricinus communis.</title>
        <authorList>
            <person name="Chan A.P."/>
            <person name="Crabtree J."/>
            <person name="Zhao Q."/>
            <person name="Lorenzi H."/>
            <person name="Orvis J."/>
            <person name="Puiu D."/>
            <person name="Melake-Berhan A."/>
            <person name="Jones K.M."/>
            <person name="Redman J."/>
            <person name="Chen G."/>
            <person name="Cahoon E.B."/>
            <person name="Gedil M."/>
            <person name="Stanke M."/>
            <person name="Haas B.J."/>
            <person name="Wortman J.R."/>
            <person name="Fraser-Liggett C.M."/>
            <person name="Ravel J."/>
            <person name="Rabinowicz P.D."/>
        </authorList>
    </citation>
    <scope>NUCLEOTIDE SEQUENCE [LARGE SCALE GENOMIC DNA]</scope>
    <source>
        <strain evidence="14">cv. Hale</strain>
    </source>
</reference>
<evidence type="ECO:0000313" key="14">
    <source>
        <dbReference type="Proteomes" id="UP000008311"/>
    </source>
</evidence>
<evidence type="ECO:0000256" key="4">
    <source>
        <dbReference type="ARBA" id="ARBA00016856"/>
    </source>
</evidence>
<feature type="compositionally biased region" description="Polar residues" evidence="11">
    <location>
        <begin position="34"/>
        <end position="57"/>
    </location>
</feature>
<dbReference type="GO" id="GO:0005737">
    <property type="term" value="C:cytoplasm"/>
    <property type="evidence" value="ECO:0007669"/>
    <property type="project" value="UniProtKB-SubCell"/>
</dbReference>
<evidence type="ECO:0000256" key="1">
    <source>
        <dbReference type="ARBA" id="ARBA00004123"/>
    </source>
</evidence>
<evidence type="ECO:0000256" key="8">
    <source>
        <dbReference type="ARBA" id="ARBA00022927"/>
    </source>
</evidence>
<dbReference type="InterPro" id="IPR019385">
    <property type="entry name" value="PHAX_RNA-binding_domain"/>
</dbReference>
<evidence type="ECO:0000256" key="9">
    <source>
        <dbReference type="ARBA" id="ARBA00023242"/>
    </source>
</evidence>